<evidence type="ECO:0000259" key="1">
    <source>
        <dbReference type="Pfam" id="PF14686"/>
    </source>
</evidence>
<dbReference type="GO" id="GO:0030246">
    <property type="term" value="F:carbohydrate binding"/>
    <property type="evidence" value="ECO:0007669"/>
    <property type="project" value="InterPro"/>
</dbReference>
<keyword evidence="3" id="KW-1185">Reference proteome</keyword>
<dbReference type="AlphaFoldDB" id="U5D7K5"/>
<dbReference type="EMBL" id="KI392350">
    <property type="protein sequence ID" value="ERN17402.1"/>
    <property type="molecule type" value="Genomic_DNA"/>
</dbReference>
<reference evidence="3" key="1">
    <citation type="journal article" date="2013" name="Science">
        <title>The Amborella genome and the evolution of flowering plants.</title>
        <authorList>
            <consortium name="Amborella Genome Project"/>
        </authorList>
    </citation>
    <scope>NUCLEOTIDE SEQUENCE [LARGE SCALE GENOMIC DNA]</scope>
</reference>
<dbReference type="PANTHER" id="PTHR32018">
    <property type="entry name" value="RHAMNOGALACTURONATE LYASE FAMILY PROTEIN"/>
    <property type="match status" value="1"/>
</dbReference>
<dbReference type="Gramene" id="ERN17402">
    <property type="protein sequence ID" value="ERN17402"/>
    <property type="gene ID" value="AMTR_s00037p00211780"/>
</dbReference>
<feature type="domain" description="Rhamnogalacturonan lyase" evidence="1">
    <location>
        <begin position="252"/>
        <end position="325"/>
    </location>
</feature>
<dbReference type="eggNOG" id="ENOG502QQM5">
    <property type="taxonomic scope" value="Eukaryota"/>
</dbReference>
<sequence>MQQFQQFLQIVQSLRRCYGPGSGFEAASLEIQMSAHDSGMMTKEVFALVAQACGTLVEIDWFTSAGPSLGSLRMKVRLVPSWKISDCILLKVDDNYFNVSFHVEQGNFAAPMHSSISSASTSSAASSHASSVTVATCLVPEKALPCADERTSSHGDLMAPLLENKIQRLDDVADPLRRSPSIEDDLLDVVSLEKERRSKMDAPFDNSRPLNQNLQLVVFRPPSIFPLPGNCSLLLDVLSVTDSFVSINPIPARHAYIGLAAAAGEGSWQIESKGYQFWVQTDSSGEFIINNVIPGTYSLHGWASGFIGDYYDKGPITISSGSTKELGNLTYIPPRHGPTQWEIGFPDQTAVGSYVPDPNPLYVNKLYLHSTERYRQYGLWDRYTDMHPTSDQVYMGDCTGAAYPGIQLLCGMSRYGPPDVNVHAGLKKHVAKVEK</sequence>
<dbReference type="InterPro" id="IPR051850">
    <property type="entry name" value="Polysacch_Lyase_4"/>
</dbReference>
<dbReference type="InterPro" id="IPR013784">
    <property type="entry name" value="Carb-bd-like_fold"/>
</dbReference>
<protein>
    <recommendedName>
        <fullName evidence="1">Rhamnogalacturonan lyase domain-containing protein</fullName>
    </recommendedName>
</protein>
<dbReference type="Pfam" id="PF14686">
    <property type="entry name" value="fn3_3"/>
    <property type="match status" value="1"/>
</dbReference>
<dbReference type="Proteomes" id="UP000017836">
    <property type="component" value="Unassembled WGS sequence"/>
</dbReference>
<accession>U5D7K5</accession>
<evidence type="ECO:0000313" key="3">
    <source>
        <dbReference type="Proteomes" id="UP000017836"/>
    </source>
</evidence>
<dbReference type="SUPFAM" id="SSF49452">
    <property type="entry name" value="Starch-binding domain-like"/>
    <property type="match status" value="1"/>
</dbReference>
<proteinExistence type="predicted"/>
<gene>
    <name evidence="2" type="ORF">AMTR_s00037p00211780</name>
</gene>
<dbReference type="PANTHER" id="PTHR32018:SF1">
    <property type="entry name" value="RHAMNOGALACTURONAN ENDOLYASE"/>
    <property type="match status" value="1"/>
</dbReference>
<organism evidence="2 3">
    <name type="scientific">Amborella trichopoda</name>
    <dbReference type="NCBI Taxonomy" id="13333"/>
    <lineage>
        <taxon>Eukaryota</taxon>
        <taxon>Viridiplantae</taxon>
        <taxon>Streptophyta</taxon>
        <taxon>Embryophyta</taxon>
        <taxon>Tracheophyta</taxon>
        <taxon>Spermatophyta</taxon>
        <taxon>Magnoliopsida</taxon>
        <taxon>Amborellales</taxon>
        <taxon>Amborellaceae</taxon>
        <taxon>Amborella</taxon>
    </lineage>
</organism>
<dbReference type="Gene3D" id="2.60.40.1120">
    <property type="entry name" value="Carboxypeptidase-like, regulatory domain"/>
    <property type="match status" value="1"/>
</dbReference>
<name>U5D7K5_AMBTC</name>
<evidence type="ECO:0000313" key="2">
    <source>
        <dbReference type="EMBL" id="ERN17402.1"/>
    </source>
</evidence>
<dbReference type="HOGENOM" id="CLU_630653_0_0_1"/>
<dbReference type="InterPro" id="IPR029413">
    <property type="entry name" value="RG-lyase_II"/>
</dbReference>
<dbReference type="CDD" id="cd10316">
    <property type="entry name" value="RGL4_M"/>
    <property type="match status" value="1"/>
</dbReference>